<organism evidence="3">
    <name type="scientific">Hexamita inflata</name>
    <dbReference type="NCBI Taxonomy" id="28002"/>
    <lineage>
        <taxon>Eukaryota</taxon>
        <taxon>Metamonada</taxon>
        <taxon>Diplomonadida</taxon>
        <taxon>Hexamitidae</taxon>
        <taxon>Hexamitinae</taxon>
        <taxon>Hexamita</taxon>
    </lineage>
</organism>
<protein>
    <submittedName>
        <fullName evidence="3">E2F/DP family winged-helix DNA-binding domain-containing protein</fullName>
    </submittedName>
    <submittedName>
        <fullName evidence="4">E2F/DP_family winged-helix DNA-binding domain-containing protein</fullName>
    </submittedName>
</protein>
<reference evidence="4 5" key="2">
    <citation type="submission" date="2024-07" db="EMBL/GenBank/DDBJ databases">
        <authorList>
            <person name="Akdeniz Z."/>
        </authorList>
    </citation>
    <scope>NUCLEOTIDE SEQUENCE [LARGE SCALE GENOMIC DNA]</scope>
</reference>
<dbReference type="GO" id="GO:0005667">
    <property type="term" value="C:transcription regulator complex"/>
    <property type="evidence" value="ECO:0007669"/>
    <property type="project" value="InterPro"/>
</dbReference>
<keyword evidence="5" id="KW-1185">Reference proteome</keyword>
<evidence type="ECO:0000313" key="5">
    <source>
        <dbReference type="Proteomes" id="UP001642409"/>
    </source>
</evidence>
<comment type="similarity">
    <text evidence="1">Belongs to the E2F/DP family.</text>
</comment>
<evidence type="ECO:0000313" key="4">
    <source>
        <dbReference type="EMBL" id="CAL6056141.1"/>
    </source>
</evidence>
<accession>A0AA86ULG3</accession>
<feature type="domain" description="E2F/DP family winged-helix DNA-binding" evidence="2">
    <location>
        <begin position="18"/>
        <end position="54"/>
    </location>
</feature>
<evidence type="ECO:0000256" key="1">
    <source>
        <dbReference type="RuleBase" id="RU003796"/>
    </source>
</evidence>
<name>A0AA86ULG3_9EUKA</name>
<dbReference type="GO" id="GO:0003677">
    <property type="term" value="F:DNA binding"/>
    <property type="evidence" value="ECO:0007669"/>
    <property type="project" value="UniProtKB-KW"/>
</dbReference>
<keyword evidence="1" id="KW-0805">Transcription regulation</keyword>
<dbReference type="EMBL" id="CAXDID020000208">
    <property type="protein sequence ID" value="CAL6056141.1"/>
    <property type="molecule type" value="Genomic_DNA"/>
</dbReference>
<sequence length="99" mass="10838">MNSADANTLQIVNYMLLTGQSTVEQVAASTGISDRRVYDILNTLSSTPLVTKRKIGAKTVFVFGNGTKYTENVDVSEILLLIEGEQRMCVQLIQQLGTL</sequence>
<keyword evidence="1" id="KW-0539">Nucleus</keyword>
<keyword evidence="1 3" id="KW-0238">DNA-binding</keyword>
<evidence type="ECO:0000259" key="2">
    <source>
        <dbReference type="Pfam" id="PF02319"/>
    </source>
</evidence>
<comment type="caution">
    <text evidence="3">The sequence shown here is derived from an EMBL/GenBank/DDBJ whole genome shotgun (WGS) entry which is preliminary data.</text>
</comment>
<dbReference type="Proteomes" id="UP001642409">
    <property type="component" value="Unassembled WGS sequence"/>
</dbReference>
<reference evidence="3" key="1">
    <citation type="submission" date="2023-06" db="EMBL/GenBank/DDBJ databases">
        <authorList>
            <person name="Kurt Z."/>
        </authorList>
    </citation>
    <scope>NUCLEOTIDE SEQUENCE</scope>
</reference>
<dbReference type="Gene3D" id="1.10.10.10">
    <property type="entry name" value="Winged helix-like DNA-binding domain superfamily/Winged helix DNA-binding domain"/>
    <property type="match status" value="1"/>
</dbReference>
<dbReference type="EMBL" id="CATOUU010000868">
    <property type="protein sequence ID" value="CAI9955917.1"/>
    <property type="molecule type" value="Genomic_DNA"/>
</dbReference>
<dbReference type="GO" id="GO:0006355">
    <property type="term" value="P:regulation of DNA-templated transcription"/>
    <property type="evidence" value="ECO:0007669"/>
    <property type="project" value="InterPro"/>
</dbReference>
<dbReference type="GO" id="GO:0005634">
    <property type="term" value="C:nucleus"/>
    <property type="evidence" value="ECO:0007669"/>
    <property type="project" value="UniProtKB-SubCell"/>
</dbReference>
<comment type="subcellular location">
    <subcellularLocation>
        <location evidence="1">Nucleus</location>
    </subcellularLocation>
</comment>
<keyword evidence="1" id="KW-0804">Transcription</keyword>
<dbReference type="Pfam" id="PF02319">
    <property type="entry name" value="WHD_E2F_TDP"/>
    <property type="match status" value="1"/>
</dbReference>
<dbReference type="InterPro" id="IPR003316">
    <property type="entry name" value="E2F_WHTH_DNA-bd_dom"/>
</dbReference>
<dbReference type="InterPro" id="IPR036390">
    <property type="entry name" value="WH_DNA-bd_sf"/>
</dbReference>
<dbReference type="SUPFAM" id="SSF46785">
    <property type="entry name" value="Winged helix' DNA-binding domain"/>
    <property type="match status" value="1"/>
</dbReference>
<dbReference type="AlphaFoldDB" id="A0AA86ULG3"/>
<evidence type="ECO:0000313" key="3">
    <source>
        <dbReference type="EMBL" id="CAI9955917.1"/>
    </source>
</evidence>
<dbReference type="InterPro" id="IPR036388">
    <property type="entry name" value="WH-like_DNA-bd_sf"/>
</dbReference>
<gene>
    <name evidence="3" type="ORF">HINF_LOCUS43562</name>
    <name evidence="4" type="ORF">HINF_LOCUS46885</name>
</gene>
<proteinExistence type="inferred from homology"/>